<keyword evidence="4 14" id="KW-0483">Metalloprotease inhibitor</keyword>
<feature type="disulfide bond" evidence="9">
    <location>
        <begin position="170"/>
        <end position="188"/>
    </location>
</feature>
<evidence type="ECO:0000256" key="3">
    <source>
        <dbReference type="ARBA" id="ARBA00022525"/>
    </source>
</evidence>
<keyword evidence="8" id="KW-0862">Zinc</keyword>
<dbReference type="PROSITE" id="PS50189">
    <property type="entry name" value="NTR"/>
    <property type="match status" value="1"/>
</dbReference>
<dbReference type="Pfam" id="PF00965">
    <property type="entry name" value="TIMP"/>
    <property type="match status" value="1"/>
</dbReference>
<dbReference type="GO" id="GO:0031012">
    <property type="term" value="C:extracellular matrix"/>
    <property type="evidence" value="ECO:0007669"/>
    <property type="project" value="TreeGrafter"/>
</dbReference>
<feature type="disulfide bond" evidence="9">
    <location>
        <begin position="29"/>
        <end position="121"/>
    </location>
</feature>
<feature type="domain" description="NTR" evidence="11">
    <location>
        <begin position="27"/>
        <end position="146"/>
    </location>
</feature>
<evidence type="ECO:0000256" key="5">
    <source>
        <dbReference type="ARBA" id="ARBA00022690"/>
    </source>
</evidence>
<dbReference type="CDD" id="cd03577">
    <property type="entry name" value="NTR_TIMP_like"/>
    <property type="match status" value="1"/>
</dbReference>
<evidence type="ECO:0000256" key="8">
    <source>
        <dbReference type="PIRSR" id="PIRSR601820-1"/>
    </source>
</evidence>
<dbReference type="SMART" id="SM00206">
    <property type="entry name" value="NTR"/>
    <property type="match status" value="1"/>
</dbReference>
<evidence type="ECO:0000256" key="10">
    <source>
        <dbReference type="SAM" id="SignalP"/>
    </source>
</evidence>
<comment type="subcellular location">
    <subcellularLocation>
        <location evidence="1">Secreted</location>
    </subcellularLocation>
</comment>
<feature type="chain" id="PRO_5044659596" evidence="10">
    <location>
        <begin position="27"/>
        <end position="222"/>
    </location>
</feature>
<evidence type="ECO:0000256" key="9">
    <source>
        <dbReference type="PIRSR" id="PIRSR601820-3"/>
    </source>
</evidence>
<evidence type="ECO:0000313" key="14">
    <source>
        <dbReference type="RefSeq" id="XP_003250045.1"/>
    </source>
</evidence>
<dbReference type="Gene3D" id="3.90.370.10">
    <property type="entry name" value="Tissue inhibitor of metalloproteinase-1. Chain B, domain 1"/>
    <property type="match status" value="1"/>
</dbReference>
<dbReference type="OrthoDB" id="6041373at2759"/>
<feature type="disulfide bond" evidence="9">
    <location>
        <begin position="27"/>
        <end position="94"/>
    </location>
</feature>
<evidence type="ECO:0000256" key="6">
    <source>
        <dbReference type="ARBA" id="ARBA00023157"/>
    </source>
</evidence>
<feature type="disulfide bond" evidence="9">
    <location>
        <begin position="148"/>
        <end position="195"/>
    </location>
</feature>
<dbReference type="GO" id="GO:0051045">
    <property type="term" value="P:negative regulation of membrane protein ectodomain proteolysis"/>
    <property type="evidence" value="ECO:0007669"/>
    <property type="project" value="TreeGrafter"/>
</dbReference>
<evidence type="ECO:0000259" key="11">
    <source>
        <dbReference type="PROSITE" id="PS50189"/>
    </source>
</evidence>
<evidence type="ECO:0000256" key="7">
    <source>
        <dbReference type="ARBA" id="ARBA00023215"/>
    </source>
</evidence>
<dbReference type="RefSeq" id="XP_003250045.1">
    <property type="nucleotide sequence ID" value="XM_003249997.4"/>
</dbReference>
<dbReference type="GO" id="GO:0008191">
    <property type="term" value="F:metalloendopeptidase inhibitor activity"/>
    <property type="evidence" value="ECO:0007669"/>
    <property type="project" value="InterPro"/>
</dbReference>
<dbReference type="PANTHER" id="PTHR11844:SF33">
    <property type="entry name" value="TISSUE INHIBITOR OF METALLOPROTEINASE"/>
    <property type="match status" value="1"/>
</dbReference>
<comment type="similarity">
    <text evidence="2">Belongs to the protease inhibitor I35 (TIMP) family.</text>
</comment>
<dbReference type="InterPro" id="IPR001820">
    <property type="entry name" value="TIMP"/>
</dbReference>
<organism evidence="12">
    <name type="scientific">Apis mellifera</name>
    <name type="common">Honeybee</name>
    <dbReference type="NCBI Taxonomy" id="7460"/>
    <lineage>
        <taxon>Eukaryota</taxon>
        <taxon>Metazoa</taxon>
        <taxon>Ecdysozoa</taxon>
        <taxon>Arthropoda</taxon>
        <taxon>Hexapoda</taxon>
        <taxon>Insecta</taxon>
        <taxon>Pterygota</taxon>
        <taxon>Neoptera</taxon>
        <taxon>Endopterygota</taxon>
        <taxon>Hymenoptera</taxon>
        <taxon>Apocrita</taxon>
        <taxon>Aculeata</taxon>
        <taxon>Apoidea</taxon>
        <taxon>Anthophila</taxon>
        <taxon>Apidae</taxon>
        <taxon>Apis</taxon>
    </lineage>
</organism>
<keyword evidence="8" id="KW-0479">Metal-binding</keyword>
<dbReference type="GO" id="GO:0002020">
    <property type="term" value="F:protease binding"/>
    <property type="evidence" value="ECO:0007669"/>
    <property type="project" value="TreeGrafter"/>
</dbReference>
<evidence type="ECO:0000313" key="13">
    <source>
        <dbReference type="Proteomes" id="UP000005203"/>
    </source>
</evidence>
<dbReference type="AlphaFoldDB" id="A0A7M7GTF6"/>
<keyword evidence="10" id="KW-0732">Signal</keyword>
<feature type="disulfide bond" evidence="9">
    <location>
        <begin position="39"/>
        <end position="146"/>
    </location>
</feature>
<dbReference type="Gene3D" id="2.40.50.120">
    <property type="match status" value="1"/>
</dbReference>
<name>A0A7M7GTF6_APIME</name>
<accession>A0A7M7GAD1</accession>
<gene>
    <name evidence="12" type="primary">100576956</name>
    <name evidence="14 15" type="synonym">LOC100576956</name>
</gene>
<dbReference type="Proteomes" id="UP000005203">
    <property type="component" value="Linkage group LG12"/>
</dbReference>
<reference evidence="12" key="1">
    <citation type="submission" date="2021-01" db="UniProtKB">
        <authorList>
            <consortium name="EnsemblMetazoa"/>
        </authorList>
    </citation>
    <scope>IDENTIFICATION</scope>
    <source>
        <strain evidence="12">DH4</strain>
    </source>
</reference>
<evidence type="ECO:0000256" key="1">
    <source>
        <dbReference type="ARBA" id="ARBA00004613"/>
    </source>
</evidence>
<dbReference type="EnsemblMetazoa" id="XM_006562251">
    <property type="protein sequence ID" value="XP_006562314"/>
    <property type="gene ID" value="LOC100576956"/>
</dbReference>
<sequence length="222" mass="25978">MWWRLRFWIYALVVAISLAQVRRVVACSCMNSHPQTLFCNSDFVILVRVKKMTNVNEFETAYNVKVNKFFKANKTTYPALRKNILWTASSDSMCGAQLKLGETYVVSGRVIYGDKAHISSCGIAMPWRFVTSRQRKGFRHLYHSSCMCKVRYTPWWIKGITLENTDGTECLWESRPGPEECQKDFGICMYRESGCYWTPSVPYKNCIKKYQLEREQKRAREP</sequence>
<evidence type="ECO:0000313" key="15">
    <source>
        <dbReference type="RefSeq" id="XP_006562314.1"/>
    </source>
</evidence>
<accession>A0A8B6YWT3</accession>
<dbReference type="RefSeq" id="XP_006562314.1">
    <property type="nucleotide sequence ID" value="XM_006562251.3"/>
</dbReference>
<evidence type="ECO:0000256" key="2">
    <source>
        <dbReference type="ARBA" id="ARBA00011027"/>
    </source>
</evidence>
<accession>A0A7M7GTF6</accession>
<keyword evidence="3" id="KW-0964">Secreted</keyword>
<keyword evidence="5 14" id="KW-0646">Protease inhibitor</keyword>
<dbReference type="GO" id="GO:0005615">
    <property type="term" value="C:extracellular space"/>
    <property type="evidence" value="ECO:0007669"/>
    <property type="project" value="TreeGrafter"/>
</dbReference>
<dbReference type="InterPro" id="IPR001134">
    <property type="entry name" value="Netrin_domain"/>
</dbReference>
<evidence type="ECO:0000256" key="4">
    <source>
        <dbReference type="ARBA" id="ARBA00022608"/>
    </source>
</evidence>
<accession>A0A8B6XV21</accession>
<keyword evidence="13" id="KW-1185">Reference proteome</keyword>
<reference evidence="14 15" key="2">
    <citation type="submission" date="2025-04" db="UniProtKB">
        <authorList>
            <consortium name="RefSeq"/>
        </authorList>
    </citation>
    <scope>IDENTIFICATION</scope>
    <source>
        <strain evidence="14 15">DH4</strain>
        <tissue evidence="14 15">Whole body</tissue>
    </source>
</reference>
<dbReference type="GO" id="GO:0046872">
    <property type="term" value="F:metal ion binding"/>
    <property type="evidence" value="ECO:0007669"/>
    <property type="project" value="UniProtKB-KW"/>
</dbReference>
<dbReference type="SUPFAM" id="SSF50242">
    <property type="entry name" value="TIMP-like"/>
    <property type="match status" value="1"/>
</dbReference>
<dbReference type="OMA" id="PFGKCET"/>
<dbReference type="InterPro" id="IPR027465">
    <property type="entry name" value="TIMP_C"/>
</dbReference>
<keyword evidence="6 9" id="KW-1015">Disulfide bond</keyword>
<dbReference type="KEGG" id="ame:100576956"/>
<proteinExistence type="inferred from homology"/>
<keyword evidence="7" id="KW-0481">Metalloenzyme inhibitor</keyword>
<feature type="binding site" evidence="8">
    <location>
        <position position="27"/>
    </location>
    <ligand>
        <name>Zn(2+)</name>
        <dbReference type="ChEBI" id="CHEBI:29105"/>
        <note>ligand shared with metalloproteinase partner</note>
    </ligand>
</feature>
<feature type="signal peptide" evidence="10">
    <location>
        <begin position="1"/>
        <end position="26"/>
    </location>
</feature>
<dbReference type="EnsemblMetazoa" id="XM_003249997">
    <property type="protein sequence ID" value="XP_003250045"/>
    <property type="gene ID" value="LOC100576956"/>
</dbReference>
<dbReference type="InterPro" id="IPR008993">
    <property type="entry name" value="TIMP-like_OB-fold"/>
</dbReference>
<protein>
    <submittedName>
        <fullName evidence="14 15">Metalloproteinase inhibitor 3</fullName>
    </submittedName>
</protein>
<dbReference type="PANTHER" id="PTHR11844">
    <property type="entry name" value="METALLOPROTEASE INHIBITOR"/>
    <property type="match status" value="1"/>
</dbReference>
<evidence type="ECO:0000313" key="12">
    <source>
        <dbReference type="EnsemblMetazoa" id="XP_006562314"/>
    </source>
</evidence>